<dbReference type="RefSeq" id="WP_192749980.1">
    <property type="nucleotide sequence ID" value="NZ_BAABJL010000034.1"/>
</dbReference>
<keyword evidence="2" id="KW-1185">Reference proteome</keyword>
<protein>
    <submittedName>
        <fullName evidence="1">Uncharacterized protein</fullName>
    </submittedName>
</protein>
<accession>A0A927MVS9</accession>
<sequence>MTPQLWATIAVAVIGVAGTLAAALLTQTKAANLEQQRWSRERDREEARYEMERARDHELWLRNNRQEIYAELVRASSQFFVSLPGPGLLADRCEDTTSEIYVGRETFFEVLYRARFIAGPALQTVIRRALDNAENVGHDPYFGDPPRQRTFQSEMIHEAYAVTRELEVAARAELGLPPPVQDSE</sequence>
<reference evidence="1" key="1">
    <citation type="submission" date="2020-10" db="EMBL/GenBank/DDBJ databases">
        <title>Sequencing the genomes of 1000 actinobacteria strains.</title>
        <authorList>
            <person name="Klenk H.-P."/>
        </authorList>
    </citation>
    <scope>NUCLEOTIDE SEQUENCE</scope>
    <source>
        <strain evidence="1">DSM 45354</strain>
    </source>
</reference>
<gene>
    <name evidence="1" type="ORF">HEB94_002561</name>
</gene>
<evidence type="ECO:0000313" key="2">
    <source>
        <dbReference type="Proteomes" id="UP000638648"/>
    </source>
</evidence>
<evidence type="ECO:0000313" key="1">
    <source>
        <dbReference type="EMBL" id="MBE1605713.1"/>
    </source>
</evidence>
<dbReference type="AlphaFoldDB" id="A0A927MVS9"/>
<proteinExistence type="predicted"/>
<comment type="caution">
    <text evidence="1">The sequence shown here is derived from an EMBL/GenBank/DDBJ whole genome shotgun (WGS) entry which is preliminary data.</text>
</comment>
<dbReference type="Proteomes" id="UP000638648">
    <property type="component" value="Unassembled WGS sequence"/>
</dbReference>
<organism evidence="1 2">
    <name type="scientific">Actinopolymorpha pittospori</name>
    <dbReference type="NCBI Taxonomy" id="648752"/>
    <lineage>
        <taxon>Bacteria</taxon>
        <taxon>Bacillati</taxon>
        <taxon>Actinomycetota</taxon>
        <taxon>Actinomycetes</taxon>
        <taxon>Propionibacteriales</taxon>
        <taxon>Actinopolymorphaceae</taxon>
        <taxon>Actinopolymorpha</taxon>
    </lineage>
</organism>
<dbReference type="EMBL" id="JADBEM010000001">
    <property type="protein sequence ID" value="MBE1605713.1"/>
    <property type="molecule type" value="Genomic_DNA"/>
</dbReference>
<name>A0A927MVS9_9ACTN</name>